<gene>
    <name evidence="2" type="ORF">SAMN05428964_105304</name>
</gene>
<accession>A0A285TXE3</accession>
<dbReference type="EMBL" id="OBMM01000005">
    <property type="protein sequence ID" value="SOC27202.1"/>
    <property type="molecule type" value="Genomic_DNA"/>
</dbReference>
<protein>
    <submittedName>
        <fullName evidence="2">Uncharacterized protein</fullName>
    </submittedName>
</protein>
<name>A0A285TXE3_9PROT</name>
<evidence type="ECO:0000313" key="3">
    <source>
        <dbReference type="Proteomes" id="UP000219068"/>
    </source>
</evidence>
<sequence length="123" mass="13674">MTPFAPTGRPITASQSKETSEVTLLEQANADYAKLRDLSVRTQADVERLTETITNLLAEISEKYGVKDEAGLAEFIKKEEERQQTQLAEYRALLDRLQHQISDIMNGKVPPASDVKAERGGNV</sequence>
<organism evidence="2 3">
    <name type="scientific">Thalassospira xiamenensis</name>
    <dbReference type="NCBI Taxonomy" id="220697"/>
    <lineage>
        <taxon>Bacteria</taxon>
        <taxon>Pseudomonadati</taxon>
        <taxon>Pseudomonadota</taxon>
        <taxon>Alphaproteobacteria</taxon>
        <taxon>Rhodospirillales</taxon>
        <taxon>Thalassospiraceae</taxon>
        <taxon>Thalassospira</taxon>
    </lineage>
</organism>
<evidence type="ECO:0000313" key="2">
    <source>
        <dbReference type="EMBL" id="SOC27202.1"/>
    </source>
</evidence>
<proteinExistence type="predicted"/>
<dbReference type="RefSeq" id="WP_097052857.1">
    <property type="nucleotide sequence ID" value="NZ_OBMM01000005.1"/>
</dbReference>
<reference evidence="2 3" key="1">
    <citation type="submission" date="2017-08" db="EMBL/GenBank/DDBJ databases">
        <authorList>
            <person name="de Groot N.N."/>
        </authorList>
    </citation>
    <scope>NUCLEOTIDE SEQUENCE [LARGE SCALE GENOMIC DNA]</scope>
    <source>
        <strain evidence="2 3">USBA 78</strain>
    </source>
</reference>
<dbReference type="Proteomes" id="UP000219068">
    <property type="component" value="Unassembled WGS sequence"/>
</dbReference>
<evidence type="ECO:0000256" key="1">
    <source>
        <dbReference type="SAM" id="MobiDB-lite"/>
    </source>
</evidence>
<dbReference type="AlphaFoldDB" id="A0A285TXE3"/>
<feature type="region of interest" description="Disordered" evidence="1">
    <location>
        <begin position="1"/>
        <end position="20"/>
    </location>
</feature>